<feature type="compositionally biased region" description="Low complexity" evidence="1">
    <location>
        <begin position="117"/>
        <end position="126"/>
    </location>
</feature>
<protein>
    <submittedName>
        <fullName evidence="2">Uncharacterized protein</fullName>
    </submittedName>
</protein>
<dbReference type="EMBL" id="KN831769">
    <property type="protein sequence ID" value="KIM47432.1"/>
    <property type="molecule type" value="Genomic_DNA"/>
</dbReference>
<reference evidence="2 3" key="1">
    <citation type="submission" date="2014-04" db="EMBL/GenBank/DDBJ databases">
        <authorList>
            <consortium name="DOE Joint Genome Institute"/>
            <person name="Kuo A."/>
            <person name="Gay G."/>
            <person name="Dore J."/>
            <person name="Kohler A."/>
            <person name="Nagy L.G."/>
            <person name="Floudas D."/>
            <person name="Copeland A."/>
            <person name="Barry K.W."/>
            <person name="Cichocki N."/>
            <person name="Veneault-Fourrey C."/>
            <person name="LaButti K."/>
            <person name="Lindquist E.A."/>
            <person name="Lipzen A."/>
            <person name="Lundell T."/>
            <person name="Morin E."/>
            <person name="Murat C."/>
            <person name="Sun H."/>
            <person name="Tunlid A."/>
            <person name="Henrissat B."/>
            <person name="Grigoriev I.V."/>
            <person name="Hibbett D.S."/>
            <person name="Martin F."/>
            <person name="Nordberg H.P."/>
            <person name="Cantor M.N."/>
            <person name="Hua S.X."/>
        </authorList>
    </citation>
    <scope>NUCLEOTIDE SEQUENCE [LARGE SCALE GENOMIC DNA]</scope>
    <source>
        <strain evidence="3">h7</strain>
    </source>
</reference>
<organism evidence="2 3">
    <name type="scientific">Hebeloma cylindrosporum</name>
    <dbReference type="NCBI Taxonomy" id="76867"/>
    <lineage>
        <taxon>Eukaryota</taxon>
        <taxon>Fungi</taxon>
        <taxon>Dikarya</taxon>
        <taxon>Basidiomycota</taxon>
        <taxon>Agaricomycotina</taxon>
        <taxon>Agaricomycetes</taxon>
        <taxon>Agaricomycetidae</taxon>
        <taxon>Agaricales</taxon>
        <taxon>Agaricineae</taxon>
        <taxon>Hymenogastraceae</taxon>
        <taxon>Hebeloma</taxon>
    </lineage>
</organism>
<proteinExistence type="predicted"/>
<dbReference type="AlphaFoldDB" id="A0A0C2Z2F3"/>
<name>A0A0C2Z2F3_HEBCY</name>
<dbReference type="Proteomes" id="UP000053424">
    <property type="component" value="Unassembled WGS sequence"/>
</dbReference>
<evidence type="ECO:0000256" key="1">
    <source>
        <dbReference type="SAM" id="MobiDB-lite"/>
    </source>
</evidence>
<evidence type="ECO:0000313" key="2">
    <source>
        <dbReference type="EMBL" id="KIM47432.1"/>
    </source>
</evidence>
<sequence>MSMKKPRVQGQVRTNTREVQNLDSLRSQLVSHFIYSIVRARVGGHGVGGGRQYVWGSEIYRFMSSISAVSLYGFDADAEIINRCLGGWVGQGLIQLQAIRLAHSRYSSGSWDHKGTPSRPTSTNPSTSAFCFLDRPQMLMSIMINGLSFIGQRKFNL</sequence>
<accession>A0A0C2Z2F3</accession>
<feature type="region of interest" description="Disordered" evidence="1">
    <location>
        <begin position="107"/>
        <end position="126"/>
    </location>
</feature>
<reference evidence="3" key="2">
    <citation type="submission" date="2015-01" db="EMBL/GenBank/DDBJ databases">
        <title>Evolutionary Origins and Diversification of the Mycorrhizal Mutualists.</title>
        <authorList>
            <consortium name="DOE Joint Genome Institute"/>
            <consortium name="Mycorrhizal Genomics Consortium"/>
            <person name="Kohler A."/>
            <person name="Kuo A."/>
            <person name="Nagy L.G."/>
            <person name="Floudas D."/>
            <person name="Copeland A."/>
            <person name="Barry K.W."/>
            <person name="Cichocki N."/>
            <person name="Veneault-Fourrey C."/>
            <person name="LaButti K."/>
            <person name="Lindquist E.A."/>
            <person name="Lipzen A."/>
            <person name="Lundell T."/>
            <person name="Morin E."/>
            <person name="Murat C."/>
            <person name="Riley R."/>
            <person name="Ohm R."/>
            <person name="Sun H."/>
            <person name="Tunlid A."/>
            <person name="Henrissat B."/>
            <person name="Grigoriev I.V."/>
            <person name="Hibbett D.S."/>
            <person name="Martin F."/>
        </authorList>
    </citation>
    <scope>NUCLEOTIDE SEQUENCE [LARGE SCALE GENOMIC DNA]</scope>
    <source>
        <strain evidence="3">h7</strain>
    </source>
</reference>
<dbReference type="HOGENOM" id="CLU_1678111_0_0_1"/>
<evidence type="ECO:0000313" key="3">
    <source>
        <dbReference type="Proteomes" id="UP000053424"/>
    </source>
</evidence>
<gene>
    <name evidence="2" type="ORF">M413DRAFT_6787</name>
</gene>
<keyword evidence="3" id="KW-1185">Reference proteome</keyword>